<dbReference type="PANTHER" id="PTHR38011:SF7">
    <property type="entry name" value="2,5-DIAMINO-6-RIBOSYLAMINO-4(3H)-PYRIMIDINONE 5'-PHOSPHATE REDUCTASE"/>
    <property type="match status" value="1"/>
</dbReference>
<name>A0A951UUN7_9CYAN</name>
<reference evidence="5" key="2">
    <citation type="journal article" date="2022" name="Microbiol. Resour. Announc.">
        <title>Metagenome Sequencing to Explore Phylogenomics of Terrestrial Cyanobacteria.</title>
        <authorList>
            <person name="Ward R.D."/>
            <person name="Stajich J.E."/>
            <person name="Johansen J.R."/>
            <person name="Huntemann M."/>
            <person name="Clum A."/>
            <person name="Foster B."/>
            <person name="Foster B."/>
            <person name="Roux S."/>
            <person name="Palaniappan K."/>
            <person name="Varghese N."/>
            <person name="Mukherjee S."/>
            <person name="Reddy T.B.K."/>
            <person name="Daum C."/>
            <person name="Copeland A."/>
            <person name="Chen I.A."/>
            <person name="Ivanova N.N."/>
            <person name="Kyrpides N.C."/>
            <person name="Shapiro N."/>
            <person name="Eloe-Fadrosh E.A."/>
            <person name="Pietrasiak N."/>
        </authorList>
    </citation>
    <scope>NUCLEOTIDE SEQUENCE</scope>
    <source>
        <strain evidence="5">GSE-NOS-MK-12-04C</strain>
    </source>
</reference>
<evidence type="ECO:0000256" key="2">
    <source>
        <dbReference type="ARBA" id="ARBA00022857"/>
    </source>
</evidence>
<dbReference type="Pfam" id="PF01872">
    <property type="entry name" value="RibD_C"/>
    <property type="match status" value="1"/>
</dbReference>
<dbReference type="GO" id="GO:0008703">
    <property type="term" value="F:5-amino-6-(5-phosphoribosylamino)uracil reductase activity"/>
    <property type="evidence" value="ECO:0007669"/>
    <property type="project" value="InterPro"/>
</dbReference>
<dbReference type="InterPro" id="IPR024072">
    <property type="entry name" value="DHFR-like_dom_sf"/>
</dbReference>
<proteinExistence type="predicted"/>
<evidence type="ECO:0000256" key="1">
    <source>
        <dbReference type="ARBA" id="ARBA00005104"/>
    </source>
</evidence>
<evidence type="ECO:0000313" key="5">
    <source>
        <dbReference type="EMBL" id="MBW4669806.1"/>
    </source>
</evidence>
<protein>
    <submittedName>
        <fullName evidence="5">RibD family protein</fullName>
    </submittedName>
</protein>
<dbReference type="InterPro" id="IPR002734">
    <property type="entry name" value="RibDG_C"/>
</dbReference>
<accession>A0A951UUN7</accession>
<keyword evidence="3" id="KW-0560">Oxidoreductase</keyword>
<dbReference type="AlphaFoldDB" id="A0A951UUN7"/>
<dbReference type="Proteomes" id="UP000729701">
    <property type="component" value="Unassembled WGS sequence"/>
</dbReference>
<feature type="domain" description="Bacterial bifunctional deaminase-reductase C-terminal" evidence="4">
    <location>
        <begin position="6"/>
        <end position="220"/>
    </location>
</feature>
<comment type="caution">
    <text evidence="5">The sequence shown here is derived from an EMBL/GenBank/DDBJ whole genome shotgun (WGS) entry which is preliminary data.</text>
</comment>
<dbReference type="Gene3D" id="3.40.430.10">
    <property type="entry name" value="Dihydrofolate Reductase, subunit A"/>
    <property type="match status" value="1"/>
</dbReference>
<evidence type="ECO:0000256" key="3">
    <source>
        <dbReference type="ARBA" id="ARBA00023002"/>
    </source>
</evidence>
<dbReference type="GO" id="GO:0009231">
    <property type="term" value="P:riboflavin biosynthetic process"/>
    <property type="evidence" value="ECO:0007669"/>
    <property type="project" value="InterPro"/>
</dbReference>
<evidence type="ECO:0000259" key="4">
    <source>
        <dbReference type="Pfam" id="PF01872"/>
    </source>
</evidence>
<dbReference type="SUPFAM" id="SSF53597">
    <property type="entry name" value="Dihydrofolate reductase-like"/>
    <property type="match status" value="1"/>
</dbReference>
<dbReference type="InterPro" id="IPR050765">
    <property type="entry name" value="Riboflavin_Biosynth_HTPR"/>
</dbReference>
<gene>
    <name evidence="5" type="ORF">KME60_20935</name>
</gene>
<dbReference type="PANTHER" id="PTHR38011">
    <property type="entry name" value="DIHYDROFOLATE REDUCTASE FAMILY PROTEIN (AFU_ORTHOLOGUE AFUA_8G06820)"/>
    <property type="match status" value="1"/>
</dbReference>
<evidence type="ECO:0000313" key="6">
    <source>
        <dbReference type="Proteomes" id="UP000729701"/>
    </source>
</evidence>
<comment type="pathway">
    <text evidence="1">Cofactor biosynthesis; riboflavin biosynthesis.</text>
</comment>
<dbReference type="EMBL" id="JAHHGZ010000024">
    <property type="protein sequence ID" value="MBW4669806.1"/>
    <property type="molecule type" value="Genomic_DNA"/>
</dbReference>
<organism evidence="5 6">
    <name type="scientific">Cyanomargarita calcarea GSE-NOS-MK-12-04C</name>
    <dbReference type="NCBI Taxonomy" id="2839659"/>
    <lineage>
        <taxon>Bacteria</taxon>
        <taxon>Bacillati</taxon>
        <taxon>Cyanobacteriota</taxon>
        <taxon>Cyanophyceae</taxon>
        <taxon>Nostocales</taxon>
        <taxon>Cyanomargaritaceae</taxon>
        <taxon>Cyanomargarita</taxon>
    </lineage>
</organism>
<reference evidence="5" key="1">
    <citation type="submission" date="2021-05" db="EMBL/GenBank/DDBJ databases">
        <authorList>
            <person name="Pietrasiak N."/>
            <person name="Ward R."/>
            <person name="Stajich J.E."/>
            <person name="Kurbessoian T."/>
        </authorList>
    </citation>
    <scope>NUCLEOTIDE SEQUENCE</scope>
    <source>
        <strain evidence="5">GSE-NOS-MK-12-04C</strain>
    </source>
</reference>
<sequence length="229" mass="25165">MAQHRPHTTVVLAMSADGKIADVTRSPAHFGSKADKAHLEKQIAASDAVLFGAGTLRAYGTTLTVSHPKLLQHRTNMGKSTQPVHIILSRSGNINPENRFFVQQVPHWLITTRSGAVFWENRHEFQEILVLETETGEIDLEAALKHLLAKGIKKIAILGGGTLIASMLDLNLIDEFWLTVCPLILGGTAAPTPVEGRGFLPQLAPKLELVEVQTLEQEVFLHYCIKRSD</sequence>
<keyword evidence="2" id="KW-0521">NADP</keyword>